<gene>
    <name evidence="2" type="ORF">P4O66_004235</name>
</gene>
<proteinExistence type="predicted"/>
<evidence type="ECO:0000256" key="1">
    <source>
        <dbReference type="SAM" id="MobiDB-lite"/>
    </source>
</evidence>
<accession>A0AAD8ZPN2</accession>
<dbReference type="AlphaFoldDB" id="A0AAD8ZPN2"/>
<protein>
    <submittedName>
        <fullName evidence="2">Uncharacterized protein</fullName>
    </submittedName>
</protein>
<evidence type="ECO:0000313" key="3">
    <source>
        <dbReference type="Proteomes" id="UP001239994"/>
    </source>
</evidence>
<comment type="caution">
    <text evidence="2">The sequence shown here is derived from an EMBL/GenBank/DDBJ whole genome shotgun (WGS) entry which is preliminary data.</text>
</comment>
<dbReference type="Proteomes" id="UP001239994">
    <property type="component" value="Unassembled WGS sequence"/>
</dbReference>
<organism evidence="2 3">
    <name type="scientific">Electrophorus voltai</name>
    <dbReference type="NCBI Taxonomy" id="2609070"/>
    <lineage>
        <taxon>Eukaryota</taxon>
        <taxon>Metazoa</taxon>
        <taxon>Chordata</taxon>
        <taxon>Craniata</taxon>
        <taxon>Vertebrata</taxon>
        <taxon>Euteleostomi</taxon>
        <taxon>Actinopterygii</taxon>
        <taxon>Neopterygii</taxon>
        <taxon>Teleostei</taxon>
        <taxon>Ostariophysi</taxon>
        <taxon>Gymnotiformes</taxon>
        <taxon>Gymnotoidei</taxon>
        <taxon>Gymnotidae</taxon>
        <taxon>Electrophorus</taxon>
    </lineage>
</organism>
<keyword evidence="3" id="KW-1185">Reference proteome</keyword>
<evidence type="ECO:0000313" key="2">
    <source>
        <dbReference type="EMBL" id="KAK1802585.1"/>
    </source>
</evidence>
<name>A0AAD8ZPN2_9TELE</name>
<sequence>MQGSGDSAFGSAALWRGPTKEAILKRSAVPECSSRPRAERAAFIRTRGDTKGEIDGAVDGGMEMVRDERVRGKARGMSAEMGSSDYGSKRKSGKSPPPLFLTRPSPAPSANTLLSPSPRPAVSTQHRCSLTRRFPHASAPSSSEEKTRPG</sequence>
<dbReference type="EMBL" id="JAROKS010000006">
    <property type="protein sequence ID" value="KAK1802585.1"/>
    <property type="molecule type" value="Genomic_DNA"/>
</dbReference>
<reference evidence="2" key="1">
    <citation type="submission" date="2023-03" db="EMBL/GenBank/DDBJ databases">
        <title>Electrophorus voltai genome.</title>
        <authorList>
            <person name="Bian C."/>
        </authorList>
    </citation>
    <scope>NUCLEOTIDE SEQUENCE</scope>
    <source>
        <strain evidence="2">CB-2022</strain>
        <tissue evidence="2">Muscle</tissue>
    </source>
</reference>
<feature type="region of interest" description="Disordered" evidence="1">
    <location>
        <begin position="70"/>
        <end position="150"/>
    </location>
</feature>